<dbReference type="NCBIfam" id="TIGR02532">
    <property type="entry name" value="IV_pilin_GFxxxE"/>
    <property type="match status" value="1"/>
</dbReference>
<dbReference type="InterPro" id="IPR012902">
    <property type="entry name" value="N_methyl_site"/>
</dbReference>
<evidence type="ECO:0000313" key="3">
    <source>
        <dbReference type="EMBL" id="OAT28598.1"/>
    </source>
</evidence>
<comment type="subcellular location">
    <subcellularLocation>
        <location evidence="1">Membrane</location>
        <topology evidence="1">Single-pass membrane protein</topology>
    </subcellularLocation>
</comment>
<gene>
    <name evidence="3" type="ORF">M976_01743</name>
</gene>
<dbReference type="NCBIfam" id="NF007800">
    <property type="entry name" value="PRK10506.1"/>
    <property type="match status" value="1"/>
</dbReference>
<evidence type="ECO:0000256" key="2">
    <source>
        <dbReference type="SAM" id="Phobius"/>
    </source>
</evidence>
<keyword evidence="2" id="KW-0812">Transmembrane</keyword>
<comment type="caution">
    <text evidence="3">The sequence shown here is derived from an EMBL/GenBank/DDBJ whole genome shotgun (WGS) entry which is preliminary data.</text>
</comment>
<proteinExistence type="predicted"/>
<dbReference type="InterPro" id="IPR045584">
    <property type="entry name" value="Pilin-like"/>
</dbReference>
<keyword evidence="2" id="KW-0472">Membrane</keyword>
<sequence>MKTKQYGFSLIEMMVVMAIVVMLSAGGMYGWQQWQQQQRMWITIQQIRHLFEQLRSDASWHNRDHLLTVNRHGKTWCLSSKLIEATQCLSTGRWRLVQPFADVDITEVTAGLGFYGIRSTAWPGHITLQSATGKWRVVLSAQGRIRVCDVTGSNKCS</sequence>
<organism evidence="3 4">
    <name type="scientific">Buttiauxella ferragutiae ATCC 51602</name>
    <dbReference type="NCBI Taxonomy" id="1354252"/>
    <lineage>
        <taxon>Bacteria</taxon>
        <taxon>Pseudomonadati</taxon>
        <taxon>Pseudomonadota</taxon>
        <taxon>Gammaproteobacteria</taxon>
        <taxon>Enterobacterales</taxon>
        <taxon>Enterobacteriaceae</taxon>
        <taxon>Buttiauxella</taxon>
    </lineage>
</organism>
<dbReference type="EMBL" id="LXEQ01000029">
    <property type="protein sequence ID" value="OAT28598.1"/>
    <property type="molecule type" value="Genomic_DNA"/>
</dbReference>
<evidence type="ECO:0000256" key="1">
    <source>
        <dbReference type="ARBA" id="ARBA00004167"/>
    </source>
</evidence>
<protein>
    <submittedName>
        <fullName evidence="3">Prepilin peptidase-dependent protein A</fullName>
    </submittedName>
</protein>
<reference evidence="3 4" key="1">
    <citation type="submission" date="2016-04" db="EMBL/GenBank/DDBJ databases">
        <title>ATOL: Assembling a taxonomically balanced genome-scale reconstruction of the evolutionary history of the Enterobacteriaceae.</title>
        <authorList>
            <person name="Plunkett G.III."/>
            <person name="Neeno-Eckwall E.C."/>
            <person name="Glasner J.D."/>
            <person name="Perna N.T."/>
        </authorList>
    </citation>
    <scope>NUCLEOTIDE SEQUENCE [LARGE SCALE GENOMIC DNA]</scope>
    <source>
        <strain evidence="3 4">ATCC 51602</strain>
    </source>
</reference>
<evidence type="ECO:0000313" key="4">
    <source>
        <dbReference type="Proteomes" id="UP000078407"/>
    </source>
</evidence>
<name>A0ABX2W9I6_9ENTR</name>
<feature type="transmembrane region" description="Helical" evidence="2">
    <location>
        <begin position="6"/>
        <end position="31"/>
    </location>
</feature>
<dbReference type="Proteomes" id="UP000078407">
    <property type="component" value="Unassembled WGS sequence"/>
</dbReference>
<accession>A0ABX2W9I6</accession>
<keyword evidence="2" id="KW-1133">Transmembrane helix</keyword>
<keyword evidence="4" id="KW-1185">Reference proteome</keyword>
<dbReference type="Pfam" id="PF07963">
    <property type="entry name" value="N_methyl"/>
    <property type="match status" value="1"/>
</dbReference>
<dbReference type="SUPFAM" id="SSF54523">
    <property type="entry name" value="Pili subunits"/>
    <property type="match status" value="1"/>
</dbReference>
<dbReference type="RefSeq" id="WP_064543804.1">
    <property type="nucleotide sequence ID" value="NZ_LXEQ01000029.1"/>
</dbReference>